<evidence type="ECO:0000256" key="1">
    <source>
        <dbReference type="ARBA" id="ARBA00022729"/>
    </source>
</evidence>
<protein>
    <submittedName>
        <fullName evidence="2">DUF255 domain-containing protein</fullName>
    </submittedName>
</protein>
<accession>A0A975B120</accession>
<dbReference type="InterPro" id="IPR051099">
    <property type="entry name" value="AGR/TXD"/>
</dbReference>
<dbReference type="SUPFAM" id="SSF52833">
    <property type="entry name" value="Thioredoxin-like"/>
    <property type="match status" value="1"/>
</dbReference>
<dbReference type="Gene3D" id="3.40.30.10">
    <property type="entry name" value="Glutaredoxin"/>
    <property type="match status" value="1"/>
</dbReference>
<keyword evidence="3" id="KW-1185">Reference proteome</keyword>
<proteinExistence type="predicted"/>
<sequence length="138" mass="15992">MKYFIAIAVLSISLFGANIDWPSDYKVALKEAKKQNKLVYIFITSDSCGWCRKFEDTTLQDEYIKERLAKEFISIHISREWDPVPKQFETAPVPRHYFTDSDGEILYSSLGHRGIPCFDGFMDNAIEKNELNKEGDKK</sequence>
<dbReference type="RefSeq" id="WP_207561087.1">
    <property type="nucleotide sequence ID" value="NZ_CP046072.1"/>
</dbReference>
<dbReference type="AlphaFoldDB" id="A0A975B120"/>
<evidence type="ECO:0000313" key="3">
    <source>
        <dbReference type="Proteomes" id="UP000671852"/>
    </source>
</evidence>
<reference evidence="2" key="2">
    <citation type="submission" date="2021-04" db="EMBL/GenBank/DDBJ databases">
        <title>Isolation and characterization of a novel species of the genus Sulfurimonas.</title>
        <authorList>
            <person name="Fukui M."/>
        </authorList>
    </citation>
    <scope>NUCLEOTIDE SEQUENCE</scope>
    <source>
        <strain evidence="2">H1576</strain>
    </source>
</reference>
<dbReference type="EMBL" id="CP046072">
    <property type="protein sequence ID" value="QSZ42271.1"/>
    <property type="molecule type" value="Genomic_DNA"/>
</dbReference>
<evidence type="ECO:0000313" key="2">
    <source>
        <dbReference type="EMBL" id="QSZ42271.1"/>
    </source>
</evidence>
<dbReference type="KEGG" id="saqt:GJV85_09185"/>
<organism evidence="2 3">
    <name type="scientific">Sulfurimonas aquatica</name>
    <dbReference type="NCBI Taxonomy" id="2672570"/>
    <lineage>
        <taxon>Bacteria</taxon>
        <taxon>Pseudomonadati</taxon>
        <taxon>Campylobacterota</taxon>
        <taxon>Epsilonproteobacteria</taxon>
        <taxon>Campylobacterales</taxon>
        <taxon>Sulfurimonadaceae</taxon>
        <taxon>Sulfurimonas</taxon>
    </lineage>
</organism>
<dbReference type="PANTHER" id="PTHR15337:SF11">
    <property type="entry name" value="THIOREDOXIN DOMAIN-CONTAINING PROTEIN"/>
    <property type="match status" value="1"/>
</dbReference>
<reference evidence="2" key="1">
    <citation type="submission" date="2019-11" db="EMBL/GenBank/DDBJ databases">
        <authorList>
            <person name="Kojima H."/>
        </authorList>
    </citation>
    <scope>NUCLEOTIDE SEQUENCE</scope>
    <source>
        <strain evidence="2">H1576</strain>
    </source>
</reference>
<name>A0A975B120_9BACT</name>
<dbReference type="InterPro" id="IPR036249">
    <property type="entry name" value="Thioredoxin-like_sf"/>
</dbReference>
<dbReference type="Proteomes" id="UP000671852">
    <property type="component" value="Chromosome"/>
</dbReference>
<gene>
    <name evidence="2" type="ORF">GJV85_09185</name>
</gene>
<dbReference type="PANTHER" id="PTHR15337">
    <property type="entry name" value="ANTERIOR GRADIENT PROTEIN-RELATED"/>
    <property type="match status" value="1"/>
</dbReference>
<dbReference type="Pfam" id="PF13899">
    <property type="entry name" value="Thioredoxin_7"/>
    <property type="match status" value="1"/>
</dbReference>
<keyword evidence="1" id="KW-0732">Signal</keyword>